<dbReference type="STRING" id="13370.A0A448YKF5"/>
<dbReference type="InterPro" id="IPR036412">
    <property type="entry name" value="HAD-like_sf"/>
</dbReference>
<organism evidence="1 2">
    <name type="scientific">Brettanomyces naardenensis</name>
    <name type="common">Yeast</name>
    <dbReference type="NCBI Taxonomy" id="13370"/>
    <lineage>
        <taxon>Eukaryota</taxon>
        <taxon>Fungi</taxon>
        <taxon>Dikarya</taxon>
        <taxon>Ascomycota</taxon>
        <taxon>Saccharomycotina</taxon>
        <taxon>Pichiomycetes</taxon>
        <taxon>Pichiales</taxon>
        <taxon>Pichiaceae</taxon>
        <taxon>Brettanomyces</taxon>
    </lineage>
</organism>
<reference evidence="1 2" key="1">
    <citation type="submission" date="2018-12" db="EMBL/GenBank/DDBJ databases">
        <authorList>
            <person name="Tiukova I."/>
            <person name="Dainat J."/>
        </authorList>
    </citation>
    <scope>NUCLEOTIDE SEQUENCE [LARGE SCALE GENOMIC DNA]</scope>
</reference>
<dbReference type="FunCoup" id="A0A448YKF5">
    <property type="interactions" value="91"/>
</dbReference>
<dbReference type="InParanoid" id="A0A448YKF5"/>
<accession>A0A448YKF5</accession>
<name>A0A448YKF5_BRENA</name>
<dbReference type="PANTHER" id="PTHR43885">
    <property type="entry name" value="HALOACID DEHALOGENASE-LIKE HYDROLASE"/>
    <property type="match status" value="1"/>
</dbReference>
<dbReference type="InterPro" id="IPR023214">
    <property type="entry name" value="HAD_sf"/>
</dbReference>
<dbReference type="Gene3D" id="1.10.260.80">
    <property type="match status" value="1"/>
</dbReference>
<dbReference type="OrthoDB" id="426235at2759"/>
<protein>
    <submittedName>
        <fullName evidence="1">DEKNAAC102736</fullName>
    </submittedName>
</protein>
<evidence type="ECO:0000313" key="1">
    <source>
        <dbReference type="EMBL" id="VEU21414.1"/>
    </source>
</evidence>
<sequence>MDGTLTKPQTYMFKEMREALNILNKPVDILEYIASLDENEKEVASKKVQNIEYNAMLKMQPQAGVEDLFKYMNESTPLKFTICTRNNFTPVNYLLDNYLGGVELHSPVITRSFEPPKPSPKPLLHISESWGIDPKNLIMVGDSRDDMFAGLQAGFSLVLMRHKDNAHLVEELPEIDYVIDDFHQLIEIVQTGFEVKPKVPRAKTNFSGY</sequence>
<dbReference type="CDD" id="cd01427">
    <property type="entry name" value="HAD_like"/>
    <property type="match status" value="1"/>
</dbReference>
<dbReference type="EMBL" id="CAACVR010000012">
    <property type="protein sequence ID" value="VEU21414.1"/>
    <property type="molecule type" value="Genomic_DNA"/>
</dbReference>
<dbReference type="Pfam" id="PF00702">
    <property type="entry name" value="Hydrolase"/>
    <property type="match status" value="1"/>
</dbReference>
<proteinExistence type="predicted"/>
<dbReference type="SUPFAM" id="SSF56784">
    <property type="entry name" value="HAD-like"/>
    <property type="match status" value="1"/>
</dbReference>
<evidence type="ECO:0000313" key="2">
    <source>
        <dbReference type="Proteomes" id="UP000290900"/>
    </source>
</evidence>
<dbReference type="PANTHER" id="PTHR43885:SF1">
    <property type="entry name" value="SUPERFAMILY HYDROLASE, PUTATIVE (AFU_ORTHOLOGUE AFUA_4G13290)-RELATED"/>
    <property type="match status" value="1"/>
</dbReference>
<dbReference type="Proteomes" id="UP000290900">
    <property type="component" value="Unassembled WGS sequence"/>
</dbReference>
<dbReference type="Gene3D" id="3.40.50.1000">
    <property type="entry name" value="HAD superfamily/HAD-like"/>
    <property type="match status" value="1"/>
</dbReference>
<gene>
    <name evidence="1" type="ORF">BRENAR_LOCUS2147</name>
</gene>
<dbReference type="AlphaFoldDB" id="A0A448YKF5"/>
<keyword evidence="2" id="KW-1185">Reference proteome</keyword>